<organism evidence="3 4">
    <name type="scientific">Prorocentrum cordatum</name>
    <dbReference type="NCBI Taxonomy" id="2364126"/>
    <lineage>
        <taxon>Eukaryota</taxon>
        <taxon>Sar</taxon>
        <taxon>Alveolata</taxon>
        <taxon>Dinophyceae</taxon>
        <taxon>Prorocentrales</taxon>
        <taxon>Prorocentraceae</taxon>
        <taxon>Prorocentrum</taxon>
    </lineage>
</organism>
<feature type="non-terminal residue" evidence="3">
    <location>
        <position position="278"/>
    </location>
</feature>
<dbReference type="PANTHER" id="PTHR43986">
    <property type="entry name" value="ELONGATION FACTOR 1-GAMMA"/>
    <property type="match status" value="1"/>
</dbReference>
<dbReference type="PANTHER" id="PTHR43986:SF1">
    <property type="entry name" value="ELONGATION FACTOR 1-GAMMA"/>
    <property type="match status" value="1"/>
</dbReference>
<evidence type="ECO:0000256" key="1">
    <source>
        <dbReference type="SAM" id="MobiDB-lite"/>
    </source>
</evidence>
<dbReference type="InterPro" id="IPR036282">
    <property type="entry name" value="Glutathione-S-Trfase_C_sf"/>
</dbReference>
<sequence>MAASKAPIGTLHYIEKTVYKAQKALVAAKFNGLVVAEKKRRCPPACHPRPLPCARTRQQVPFLETEAGVIFTSNSIARYVARVRADTALYGKCFNDEGAIDTWLEFCTHEVEVPLMSWVYPTLGLMEDAPQVTALAKKDVKKALETLESALKGSDYLLGDFVCLADIALVCALKEGFVRVFDPAFRKPFPKACAWFSKCCKLPQFAAVLGDVKLCEQEAKPIKCEVPAVPAKAKKEEKPAAKKEEKPAAKQAAKATAKPAAAPAAAAVPAGDVDAQVK</sequence>
<dbReference type="Proteomes" id="UP001189429">
    <property type="component" value="Unassembled WGS sequence"/>
</dbReference>
<evidence type="ECO:0000259" key="2">
    <source>
        <dbReference type="PROSITE" id="PS50405"/>
    </source>
</evidence>
<gene>
    <name evidence="3" type="ORF">PCOR1329_LOCUS51177</name>
</gene>
<feature type="compositionally biased region" description="Low complexity" evidence="1">
    <location>
        <begin position="249"/>
        <end position="270"/>
    </location>
</feature>
<accession>A0ABN9USA5</accession>
<dbReference type="InterPro" id="IPR004046">
    <property type="entry name" value="GST_C"/>
</dbReference>
<dbReference type="PROSITE" id="PS50405">
    <property type="entry name" value="GST_CTER"/>
    <property type="match status" value="1"/>
</dbReference>
<name>A0ABN9USA5_9DINO</name>
<feature type="compositionally biased region" description="Basic and acidic residues" evidence="1">
    <location>
        <begin position="233"/>
        <end position="248"/>
    </location>
</feature>
<dbReference type="InterPro" id="IPR050802">
    <property type="entry name" value="EF-GSTs"/>
</dbReference>
<dbReference type="Gene3D" id="1.20.1050.10">
    <property type="match status" value="1"/>
</dbReference>
<proteinExistence type="predicted"/>
<evidence type="ECO:0000313" key="4">
    <source>
        <dbReference type="Proteomes" id="UP001189429"/>
    </source>
</evidence>
<comment type="caution">
    <text evidence="3">The sequence shown here is derived from an EMBL/GenBank/DDBJ whole genome shotgun (WGS) entry which is preliminary data.</text>
</comment>
<feature type="region of interest" description="Disordered" evidence="1">
    <location>
        <begin position="230"/>
        <end position="278"/>
    </location>
</feature>
<reference evidence="3" key="1">
    <citation type="submission" date="2023-10" db="EMBL/GenBank/DDBJ databases">
        <authorList>
            <person name="Chen Y."/>
            <person name="Shah S."/>
            <person name="Dougan E. K."/>
            <person name="Thang M."/>
            <person name="Chan C."/>
        </authorList>
    </citation>
    <scope>NUCLEOTIDE SEQUENCE [LARGE SCALE GENOMIC DNA]</scope>
</reference>
<dbReference type="Pfam" id="PF00043">
    <property type="entry name" value="GST_C"/>
    <property type="match status" value="1"/>
</dbReference>
<dbReference type="EMBL" id="CAUYUJ010016204">
    <property type="protein sequence ID" value="CAK0862862.1"/>
    <property type="molecule type" value="Genomic_DNA"/>
</dbReference>
<protein>
    <recommendedName>
        <fullName evidence="2">GST C-terminal domain-containing protein</fullName>
    </recommendedName>
</protein>
<feature type="domain" description="GST C-terminal" evidence="2">
    <location>
        <begin position="93"/>
        <end position="222"/>
    </location>
</feature>
<evidence type="ECO:0000313" key="3">
    <source>
        <dbReference type="EMBL" id="CAK0862862.1"/>
    </source>
</evidence>
<keyword evidence="4" id="KW-1185">Reference proteome</keyword>
<dbReference type="SUPFAM" id="SSF47616">
    <property type="entry name" value="GST C-terminal domain-like"/>
    <property type="match status" value="1"/>
</dbReference>
<dbReference type="CDD" id="cd03181">
    <property type="entry name" value="GST_C_EF1Bgamma_like"/>
    <property type="match status" value="1"/>
</dbReference>
<dbReference type="InterPro" id="IPR010987">
    <property type="entry name" value="Glutathione-S-Trfase_C-like"/>
</dbReference>